<dbReference type="Pfam" id="PF00296">
    <property type="entry name" value="Bac_luciferase"/>
    <property type="match status" value="1"/>
</dbReference>
<dbReference type="InterPro" id="IPR019921">
    <property type="entry name" value="Lucif-like_OxRdtase_Rv2161c"/>
</dbReference>
<evidence type="ECO:0000256" key="3">
    <source>
        <dbReference type="ARBA" id="ARBA00023002"/>
    </source>
</evidence>
<proteinExistence type="predicted"/>
<dbReference type="PANTHER" id="PTHR42847">
    <property type="entry name" value="ALKANESULFONATE MONOOXYGENASE"/>
    <property type="match status" value="1"/>
</dbReference>
<dbReference type="EMBL" id="UINC01051411">
    <property type="protein sequence ID" value="SVB65543.1"/>
    <property type="molecule type" value="Genomic_DNA"/>
</dbReference>
<dbReference type="GO" id="GO:0046306">
    <property type="term" value="P:alkanesulfonate catabolic process"/>
    <property type="evidence" value="ECO:0007669"/>
    <property type="project" value="TreeGrafter"/>
</dbReference>
<protein>
    <recommendedName>
        <fullName evidence="5">Luciferase-like domain-containing protein</fullName>
    </recommendedName>
</protein>
<gene>
    <name evidence="6" type="ORF">METZ01_LOCUS218397</name>
</gene>
<dbReference type="GO" id="GO:0008726">
    <property type="term" value="F:alkanesulfonate monooxygenase activity"/>
    <property type="evidence" value="ECO:0007669"/>
    <property type="project" value="TreeGrafter"/>
</dbReference>
<keyword evidence="3" id="KW-0560">Oxidoreductase</keyword>
<name>A0A382FTH2_9ZZZZ</name>
<reference evidence="6" key="1">
    <citation type="submission" date="2018-05" db="EMBL/GenBank/DDBJ databases">
        <authorList>
            <person name="Lanie J.A."/>
            <person name="Ng W.-L."/>
            <person name="Kazmierczak K.M."/>
            <person name="Andrzejewski T.M."/>
            <person name="Davidsen T.M."/>
            <person name="Wayne K.J."/>
            <person name="Tettelin H."/>
            <person name="Glass J.I."/>
            <person name="Rusch D."/>
            <person name="Podicherti R."/>
            <person name="Tsui H.-C.T."/>
            <person name="Winkler M.E."/>
        </authorList>
    </citation>
    <scope>NUCLEOTIDE SEQUENCE</scope>
</reference>
<evidence type="ECO:0000256" key="1">
    <source>
        <dbReference type="ARBA" id="ARBA00022630"/>
    </source>
</evidence>
<dbReference type="SUPFAM" id="SSF51679">
    <property type="entry name" value="Bacterial luciferase-like"/>
    <property type="match status" value="1"/>
</dbReference>
<keyword evidence="2" id="KW-0288">FMN</keyword>
<evidence type="ECO:0000256" key="4">
    <source>
        <dbReference type="ARBA" id="ARBA00023033"/>
    </source>
</evidence>
<sequence length="281" mass="31976">MKFSIALPNAIEGMATPIPFADHKQLIEIAVLSEKLGFDAVWGCDHLLTQKYVKETFTTPPNYYETLITLAVLSTYTTKLRLGTCILVLPIREPVLLAKQLATLDHFNEGRLTLGIGLGGYREEFEAIYPQRGNVHRGTLLEETVQALNLIFTEREASFSEKYVHFKGVEAYPKPKQKKLPLYFGGNHIKAIERTARWGDAWMPAGLTPEDLQKGIQRLAEFSEKYPENKKDFEIAPQYNLYLAESKKKAVEYFRNSQSYEHIVSLKDSTHKGGDIEETFI</sequence>
<evidence type="ECO:0000256" key="2">
    <source>
        <dbReference type="ARBA" id="ARBA00022643"/>
    </source>
</evidence>
<evidence type="ECO:0000313" key="6">
    <source>
        <dbReference type="EMBL" id="SVB65543.1"/>
    </source>
</evidence>
<keyword evidence="4" id="KW-0503">Monooxygenase</keyword>
<dbReference type="InterPro" id="IPR011251">
    <property type="entry name" value="Luciferase-like_dom"/>
</dbReference>
<organism evidence="6">
    <name type="scientific">marine metagenome</name>
    <dbReference type="NCBI Taxonomy" id="408172"/>
    <lineage>
        <taxon>unclassified sequences</taxon>
        <taxon>metagenomes</taxon>
        <taxon>ecological metagenomes</taxon>
    </lineage>
</organism>
<dbReference type="Gene3D" id="3.20.20.30">
    <property type="entry name" value="Luciferase-like domain"/>
    <property type="match status" value="1"/>
</dbReference>
<accession>A0A382FTH2</accession>
<evidence type="ECO:0000259" key="5">
    <source>
        <dbReference type="Pfam" id="PF00296"/>
    </source>
</evidence>
<feature type="non-terminal residue" evidence="6">
    <location>
        <position position="281"/>
    </location>
</feature>
<feature type="domain" description="Luciferase-like" evidence="5">
    <location>
        <begin position="1"/>
        <end position="257"/>
    </location>
</feature>
<keyword evidence="1" id="KW-0285">Flavoprotein</keyword>
<dbReference type="AlphaFoldDB" id="A0A382FTH2"/>
<dbReference type="PANTHER" id="PTHR42847:SF8">
    <property type="entry name" value="CONSERVED PROTEIN"/>
    <property type="match status" value="1"/>
</dbReference>
<dbReference type="NCBIfam" id="TIGR03619">
    <property type="entry name" value="F420_Rv2161c"/>
    <property type="match status" value="1"/>
</dbReference>
<dbReference type="InterPro" id="IPR036661">
    <property type="entry name" value="Luciferase-like_sf"/>
</dbReference>
<dbReference type="InterPro" id="IPR050172">
    <property type="entry name" value="SsuD_RutA_monooxygenase"/>
</dbReference>